<dbReference type="Proteomes" id="UP001153331">
    <property type="component" value="Unassembled WGS sequence"/>
</dbReference>
<name>A0ACC2IRY7_9PLEO</name>
<protein>
    <submittedName>
        <fullName evidence="1">Uncharacterized protein</fullName>
    </submittedName>
</protein>
<sequence>MNPSSSVNNVPSTPYSVSVSTSQKAPPKVRTQLSRELSRENPTVSPSLYRLDVVLSVLRERSRWFRAQAMRFLGRRKSTSKLPDVSPGSSSLYGPSPRQGQHNLLALPTRLDEVADSMHDCVPQHLPGERASQEDVRYFLYQVLTLKDYNLARKSPQWVLETCMLWQGNGDKLRSLPLEAFQQLCPLHPGYAAIDWTVKRSKFRRQDIPPCGVRDDIGHRIKNIVEILKKREEGHRRPGWQSPNNLSPIMTAPPAEIGRRHSTKHPAHHGFPIASFAQVPEFPVQNHFYSLGNHSMPLLHQMPPMDVQKYPPNLRRTVPLGGPNFTVGPARQRNNYMGNLKLMTDDPLCQHSPPAPLSCSPISSYCQTGSMLSRLTESTAKSSPPNSENEHNFWFPKDERSPSTTQSISGSHYAGSSMYQDPLRRTPSTKPSRYKGKQLTQPTHLDDRSFHPVNRMAHLRSPSCSAGSLYTPSEASLTPSDSATNRHGLRRSASISSPESMQKVLRHGSPYVLPAASRPLTRQTSVSTLPSPRSLASSGPDTVTPTVCVQNDFARPINNYKVDAHALGTAELVAFKSMPGPVRSLMADEERCRKLSRGKSNSRLDIRLNISPKNVLGQEDSVGPFVRFQNPRTGQPRLTIYETIEQQERLGRQQLEGQRCVEPQRRRLRTVYETIEEQELLDKKPQRGVDSGIEREWSGYL</sequence>
<keyword evidence="2" id="KW-1185">Reference proteome</keyword>
<comment type="caution">
    <text evidence="1">The sequence shown here is derived from an EMBL/GenBank/DDBJ whole genome shotgun (WGS) entry which is preliminary data.</text>
</comment>
<gene>
    <name evidence="1" type="ORF">OPT61_g949</name>
</gene>
<proteinExistence type="predicted"/>
<dbReference type="EMBL" id="JAPHNI010000034">
    <property type="protein sequence ID" value="KAJ8117961.1"/>
    <property type="molecule type" value="Genomic_DNA"/>
</dbReference>
<evidence type="ECO:0000313" key="1">
    <source>
        <dbReference type="EMBL" id="KAJ8117961.1"/>
    </source>
</evidence>
<evidence type="ECO:0000313" key="2">
    <source>
        <dbReference type="Proteomes" id="UP001153331"/>
    </source>
</evidence>
<organism evidence="1 2">
    <name type="scientific">Boeremia exigua</name>
    <dbReference type="NCBI Taxonomy" id="749465"/>
    <lineage>
        <taxon>Eukaryota</taxon>
        <taxon>Fungi</taxon>
        <taxon>Dikarya</taxon>
        <taxon>Ascomycota</taxon>
        <taxon>Pezizomycotina</taxon>
        <taxon>Dothideomycetes</taxon>
        <taxon>Pleosporomycetidae</taxon>
        <taxon>Pleosporales</taxon>
        <taxon>Pleosporineae</taxon>
        <taxon>Didymellaceae</taxon>
        <taxon>Boeremia</taxon>
    </lineage>
</organism>
<reference evidence="1" key="1">
    <citation type="submission" date="2022-11" db="EMBL/GenBank/DDBJ databases">
        <title>Genome Sequence of Boeremia exigua.</title>
        <authorList>
            <person name="Buettner E."/>
        </authorList>
    </citation>
    <scope>NUCLEOTIDE SEQUENCE</scope>
    <source>
        <strain evidence="1">CU02</strain>
    </source>
</reference>
<accession>A0ACC2IRY7</accession>